<dbReference type="OrthoDB" id="4571141at2"/>
<dbReference type="Proteomes" id="UP000323876">
    <property type="component" value="Unassembled WGS sequence"/>
</dbReference>
<gene>
    <name evidence="1" type="ORF">F3087_12385</name>
</gene>
<accession>A0A5N0EKH6</accession>
<sequence length="194" mass="21703">MNDSVTTPLIGAGLFDMTLDEGHLPVHVDVNRTIHDKLEPQYFSAAAMTGYYAAFWRQESANIAGGNWSAFSAIPTRRAEIITLLDVQSLAEFEVVQRAAWGLAEFTGYGAMTDFGVSSLAVTADLGRITKIEIDQRWAATTQPSYIAYDILDAANQIREQRPRFHESGTWADRSDEDLEAEIREYKNYLTRTS</sequence>
<dbReference type="EMBL" id="VXLC01000004">
    <property type="protein sequence ID" value="KAA8887891.1"/>
    <property type="molecule type" value="Genomic_DNA"/>
</dbReference>
<organism evidence="1 2">
    <name type="scientific">Nocardia colli</name>
    <dbReference type="NCBI Taxonomy" id="2545717"/>
    <lineage>
        <taxon>Bacteria</taxon>
        <taxon>Bacillati</taxon>
        <taxon>Actinomycetota</taxon>
        <taxon>Actinomycetes</taxon>
        <taxon>Mycobacteriales</taxon>
        <taxon>Nocardiaceae</taxon>
        <taxon>Nocardia</taxon>
    </lineage>
</organism>
<dbReference type="RefSeq" id="WP_150402065.1">
    <property type="nucleotide sequence ID" value="NZ_VXLC01000004.1"/>
</dbReference>
<comment type="caution">
    <text evidence="1">The sequence shown here is derived from an EMBL/GenBank/DDBJ whole genome shotgun (WGS) entry which is preliminary data.</text>
</comment>
<evidence type="ECO:0000313" key="1">
    <source>
        <dbReference type="EMBL" id="KAA8887891.1"/>
    </source>
</evidence>
<reference evidence="1 2" key="1">
    <citation type="submission" date="2019-09" db="EMBL/GenBank/DDBJ databases">
        <authorList>
            <person name="Wang X."/>
        </authorList>
    </citation>
    <scope>NUCLEOTIDE SEQUENCE [LARGE SCALE GENOMIC DNA]</scope>
    <source>
        <strain evidence="1 2">CICC 11023</strain>
    </source>
</reference>
<name>A0A5N0EKH6_9NOCA</name>
<proteinExistence type="predicted"/>
<protein>
    <submittedName>
        <fullName evidence="1">Uncharacterized protein</fullName>
    </submittedName>
</protein>
<dbReference type="AlphaFoldDB" id="A0A5N0EKH6"/>
<evidence type="ECO:0000313" key="2">
    <source>
        <dbReference type="Proteomes" id="UP000323876"/>
    </source>
</evidence>
<keyword evidence="2" id="KW-1185">Reference proteome</keyword>